<keyword evidence="1" id="KW-0472">Membrane</keyword>
<reference evidence="2 3" key="1">
    <citation type="submission" date="2021-03" db="EMBL/GenBank/DDBJ databases">
        <title>Antimicrobial resistance genes in bacteria isolated from Japanese honey, and their potential for conferring macrolide and lincosamide resistance in the American foulbrood pathogen Paenibacillus larvae.</title>
        <authorList>
            <person name="Okamoto M."/>
            <person name="Kumagai M."/>
            <person name="Kanamori H."/>
            <person name="Takamatsu D."/>
        </authorList>
    </citation>
    <scope>NUCLEOTIDE SEQUENCE [LARGE SCALE GENOMIC DNA]</scope>
    <source>
        <strain evidence="2 3">J42TS3</strain>
    </source>
</reference>
<dbReference type="Proteomes" id="UP000679992">
    <property type="component" value="Unassembled WGS sequence"/>
</dbReference>
<feature type="transmembrane region" description="Helical" evidence="1">
    <location>
        <begin position="51"/>
        <end position="74"/>
    </location>
</feature>
<organism evidence="2 3">
    <name type="scientific">Paenibacillus vini</name>
    <dbReference type="NCBI Taxonomy" id="1476024"/>
    <lineage>
        <taxon>Bacteria</taxon>
        <taxon>Bacillati</taxon>
        <taxon>Bacillota</taxon>
        <taxon>Bacilli</taxon>
        <taxon>Bacillales</taxon>
        <taxon>Paenibacillaceae</taxon>
        <taxon>Paenibacillus</taxon>
    </lineage>
</organism>
<dbReference type="Pfam" id="PF11118">
    <property type="entry name" value="DUF2627"/>
    <property type="match status" value="1"/>
</dbReference>
<dbReference type="InterPro" id="IPR020138">
    <property type="entry name" value="Uncharacterised_YqzF"/>
</dbReference>
<evidence type="ECO:0000313" key="2">
    <source>
        <dbReference type="EMBL" id="GIP52018.1"/>
    </source>
</evidence>
<proteinExistence type="predicted"/>
<keyword evidence="1" id="KW-1133">Transmembrane helix</keyword>
<dbReference type="EMBL" id="BOSL01000002">
    <property type="protein sequence ID" value="GIP52018.1"/>
    <property type="molecule type" value="Genomic_DNA"/>
</dbReference>
<dbReference type="RefSeq" id="WP_211019574.1">
    <property type="nucleotide sequence ID" value="NZ_BOSL01000002.1"/>
</dbReference>
<evidence type="ECO:0000256" key="1">
    <source>
        <dbReference type="SAM" id="Phobius"/>
    </source>
</evidence>
<keyword evidence="3" id="KW-1185">Reference proteome</keyword>
<feature type="transmembrane region" description="Helical" evidence="1">
    <location>
        <begin position="7"/>
        <end position="26"/>
    </location>
</feature>
<keyword evidence="1" id="KW-0812">Transmembrane</keyword>
<name>A0ABQ4M7Q5_9BACL</name>
<gene>
    <name evidence="2" type="primary">yqzF</name>
    <name evidence="2" type="ORF">J42TS3_10530</name>
</gene>
<protein>
    <recommendedName>
        <fullName evidence="4">DUF2627 domain-containing protein</fullName>
    </recommendedName>
</protein>
<evidence type="ECO:0008006" key="4">
    <source>
        <dbReference type="Google" id="ProtNLM"/>
    </source>
</evidence>
<accession>A0ABQ4M7Q5</accession>
<sequence>MKLMISRFIAVIILVIPGIAAMTGFLKMKDALFIYMSDHGDDTLSAVTFDWLNFTVGLLLFAVGIGFLGGWIFFRDRKRNYVGPRKKARKQAAETRP</sequence>
<comment type="caution">
    <text evidence="2">The sequence shown here is derived from an EMBL/GenBank/DDBJ whole genome shotgun (WGS) entry which is preliminary data.</text>
</comment>
<evidence type="ECO:0000313" key="3">
    <source>
        <dbReference type="Proteomes" id="UP000679992"/>
    </source>
</evidence>